<keyword evidence="4" id="KW-1185">Reference proteome</keyword>
<dbReference type="InterPro" id="IPR003774">
    <property type="entry name" value="AlgH-like"/>
</dbReference>
<dbReference type="Pfam" id="PF02622">
    <property type="entry name" value="DUF179"/>
    <property type="match status" value="1"/>
</dbReference>
<comment type="caution">
    <text evidence="3">The sequence shown here is derived from an EMBL/GenBank/DDBJ whole genome shotgun (WGS) entry which is preliminary data.</text>
</comment>
<evidence type="ECO:0000256" key="1">
    <source>
        <dbReference type="ARBA" id="ARBA00009600"/>
    </source>
</evidence>
<dbReference type="PANTHER" id="PTHR30327">
    <property type="entry name" value="UNCHARACTERIZED PROTEIN YQGE"/>
    <property type="match status" value="1"/>
</dbReference>
<dbReference type="NCBIfam" id="NF001268">
    <property type="entry name" value="PRK00228.1-4"/>
    <property type="match status" value="1"/>
</dbReference>
<reference evidence="3 4" key="1">
    <citation type="submission" date="2018-08" db="EMBL/GenBank/DDBJ databases">
        <title>Genomic Encyclopedia of Type Strains, Phase IV (KMG-IV): sequencing the most valuable type-strain genomes for metagenomic binning, comparative biology and taxonomic classification.</title>
        <authorList>
            <person name="Goeker M."/>
        </authorList>
    </citation>
    <scope>NUCLEOTIDE SEQUENCE [LARGE SCALE GENOMIC DNA]</scope>
    <source>
        <strain evidence="3 4">BW863</strain>
    </source>
</reference>
<evidence type="ECO:0000313" key="3">
    <source>
        <dbReference type="EMBL" id="REF86328.1"/>
    </source>
</evidence>
<accession>A0A3D9YVU9</accession>
<comment type="similarity">
    <text evidence="1 2">Belongs to the UPF0301 (AlgH) family.</text>
</comment>
<dbReference type="PANTHER" id="PTHR30327:SF1">
    <property type="entry name" value="UPF0301 PROTEIN YQGE"/>
    <property type="match status" value="1"/>
</dbReference>
<dbReference type="SUPFAM" id="SSF143456">
    <property type="entry name" value="VC0467-like"/>
    <property type="match status" value="1"/>
</dbReference>
<name>A0A3D9YVU9_9HYPH</name>
<gene>
    <name evidence="3" type="ORF">DES32_2379</name>
</gene>
<protein>
    <recommendedName>
        <fullName evidence="2">UPF0301 protein DES32_2379</fullName>
    </recommendedName>
</protein>
<dbReference type="HAMAP" id="MF_00758">
    <property type="entry name" value="UPF0301"/>
    <property type="match status" value="1"/>
</dbReference>
<dbReference type="EMBL" id="QUMO01000003">
    <property type="protein sequence ID" value="REF86328.1"/>
    <property type="molecule type" value="Genomic_DNA"/>
</dbReference>
<evidence type="ECO:0000256" key="2">
    <source>
        <dbReference type="HAMAP-Rule" id="MF_00758"/>
    </source>
</evidence>
<dbReference type="GO" id="GO:0005829">
    <property type="term" value="C:cytosol"/>
    <property type="evidence" value="ECO:0007669"/>
    <property type="project" value="TreeGrafter"/>
</dbReference>
<evidence type="ECO:0000313" key="4">
    <source>
        <dbReference type="Proteomes" id="UP000256900"/>
    </source>
</evidence>
<dbReference type="Gene3D" id="3.40.1740.10">
    <property type="entry name" value="VC0467-like"/>
    <property type="match status" value="1"/>
</dbReference>
<sequence>MASVERKSKNSEYFDGQFLLAMPGMTDDRFARSVVYLCAHSDEGAMGIVINRRAPSLNFSELLVQLEVIAPDEAIRLPEQAGAVPVLRGGPVEAGRGFVLHSNDFYIDNSTLPIDGGVSLTATIDILRAIAHGSGPDRAILALGYAGWSPGQLEDEVQNNGWLTCPADAGLIFDTPLDARYDMAMRKIGIDPGFLSAQSGRA</sequence>
<organism evidence="3 4">
    <name type="scientific">Methylovirgula ligni</name>
    <dbReference type="NCBI Taxonomy" id="569860"/>
    <lineage>
        <taxon>Bacteria</taxon>
        <taxon>Pseudomonadati</taxon>
        <taxon>Pseudomonadota</taxon>
        <taxon>Alphaproteobacteria</taxon>
        <taxon>Hyphomicrobiales</taxon>
        <taxon>Beijerinckiaceae</taxon>
        <taxon>Methylovirgula</taxon>
    </lineage>
</organism>
<dbReference type="AlphaFoldDB" id="A0A3D9YVU9"/>
<dbReference type="Proteomes" id="UP000256900">
    <property type="component" value="Unassembled WGS sequence"/>
</dbReference>
<dbReference type="RefSeq" id="WP_115837116.1">
    <property type="nucleotide sequence ID" value="NZ_CP025086.1"/>
</dbReference>
<proteinExistence type="inferred from homology"/>
<dbReference type="OrthoDB" id="9807486at2"/>